<reference evidence="1 2" key="1">
    <citation type="submission" date="2019-11" db="EMBL/GenBank/DDBJ databases">
        <title>Metabolism of dissolved organic matter in forest soils.</title>
        <authorList>
            <person name="Cyle K.T."/>
            <person name="Wilhelm R.C."/>
            <person name="Martinez C.E."/>
        </authorList>
    </citation>
    <scope>NUCLEOTIDE SEQUENCE [LARGE SCALE GENOMIC DNA]</scope>
    <source>
        <strain evidence="1 2">1N</strain>
    </source>
</reference>
<dbReference type="InterPro" id="IPR021769">
    <property type="entry name" value="DUF3331"/>
</dbReference>
<proteinExistence type="predicted"/>
<protein>
    <submittedName>
        <fullName evidence="1">DUF3331 domain-containing protein</fullName>
    </submittedName>
</protein>
<dbReference type="Proteomes" id="UP000652198">
    <property type="component" value="Unassembled WGS sequence"/>
</dbReference>
<dbReference type="EMBL" id="WOEY01000065">
    <property type="protein sequence ID" value="NPT42766.1"/>
    <property type="molecule type" value="Genomic_DNA"/>
</dbReference>
<evidence type="ECO:0000313" key="1">
    <source>
        <dbReference type="EMBL" id="NPT42766.1"/>
    </source>
</evidence>
<dbReference type="RefSeq" id="WP_172311733.1">
    <property type="nucleotide sequence ID" value="NZ_WOEY01000065.1"/>
</dbReference>
<accession>A0ABX2BRP6</accession>
<keyword evidence="2" id="KW-1185">Reference proteome</keyword>
<comment type="caution">
    <text evidence="1">The sequence shown here is derived from an EMBL/GenBank/DDBJ whole genome shotgun (WGS) entry which is preliminary data.</text>
</comment>
<evidence type="ECO:0000313" key="2">
    <source>
        <dbReference type="Proteomes" id="UP000652198"/>
    </source>
</evidence>
<organism evidence="1 2">
    <name type="scientific">Paraburkholderia solitsugae</name>
    <dbReference type="NCBI Taxonomy" id="2675748"/>
    <lineage>
        <taxon>Bacteria</taxon>
        <taxon>Pseudomonadati</taxon>
        <taxon>Pseudomonadota</taxon>
        <taxon>Betaproteobacteria</taxon>
        <taxon>Burkholderiales</taxon>
        <taxon>Burkholderiaceae</taxon>
        <taxon>Paraburkholderia</taxon>
    </lineage>
</organism>
<sequence>MAVTSALVRVLERRSENSVVILWQDATRCHYGDQVWFRCRSARTGICALSGNTIGRGDPIYRPRQGHRPPANALAMILASAIEDEALADECAEAQR</sequence>
<gene>
    <name evidence="1" type="ORF">GNZ12_15900</name>
</gene>
<dbReference type="Pfam" id="PF11811">
    <property type="entry name" value="DUF3331"/>
    <property type="match status" value="1"/>
</dbReference>
<name>A0ABX2BRP6_9BURK</name>